<evidence type="ECO:0000256" key="2">
    <source>
        <dbReference type="ARBA" id="ARBA00005272"/>
    </source>
</evidence>
<organism evidence="8 9">
    <name type="scientific">Oerskovia rustica</name>
    <dbReference type="NCBI Taxonomy" id="2762237"/>
    <lineage>
        <taxon>Bacteria</taxon>
        <taxon>Bacillati</taxon>
        <taxon>Actinomycetota</taxon>
        <taxon>Actinomycetes</taxon>
        <taxon>Micrococcales</taxon>
        <taxon>Cellulomonadaceae</taxon>
        <taxon>Oerskovia</taxon>
    </lineage>
</organism>
<gene>
    <name evidence="8" type="ORF">H9652_02200</name>
</gene>
<dbReference type="PRINTS" id="PR00368">
    <property type="entry name" value="FADPNR"/>
</dbReference>
<proteinExistence type="inferred from homology"/>
<dbReference type="SUPFAM" id="SSF51905">
    <property type="entry name" value="FAD/NAD(P)-binding domain"/>
    <property type="match status" value="1"/>
</dbReference>
<feature type="region of interest" description="Disordered" evidence="6">
    <location>
        <begin position="31"/>
        <end position="84"/>
    </location>
</feature>
<comment type="cofactor">
    <cofactor evidence="1">
        <name>FAD</name>
        <dbReference type="ChEBI" id="CHEBI:57692"/>
    </cofactor>
</comment>
<dbReference type="PANTHER" id="PTHR42913:SF3">
    <property type="entry name" value="64 KDA MITOCHONDRIAL NADH DEHYDROGENASE (EUROFUNG)"/>
    <property type="match status" value="1"/>
</dbReference>
<evidence type="ECO:0000256" key="1">
    <source>
        <dbReference type="ARBA" id="ARBA00001974"/>
    </source>
</evidence>
<dbReference type="EMBL" id="JACSQQ010000003">
    <property type="protein sequence ID" value="MBD7949218.1"/>
    <property type="molecule type" value="Genomic_DNA"/>
</dbReference>
<dbReference type="Gene3D" id="3.50.50.100">
    <property type="match status" value="1"/>
</dbReference>
<keyword evidence="9" id="KW-1185">Reference proteome</keyword>
<dbReference type="InterPro" id="IPR051169">
    <property type="entry name" value="NADH-Q_oxidoreductase"/>
</dbReference>
<dbReference type="PRINTS" id="PR00411">
    <property type="entry name" value="PNDRDTASEI"/>
</dbReference>
<dbReference type="InterPro" id="IPR023753">
    <property type="entry name" value="FAD/NAD-binding_dom"/>
</dbReference>
<evidence type="ECO:0000256" key="5">
    <source>
        <dbReference type="ARBA" id="ARBA00023002"/>
    </source>
</evidence>
<accession>A0ABR8RN51</accession>
<keyword evidence="4" id="KW-0274">FAD</keyword>
<evidence type="ECO:0000256" key="3">
    <source>
        <dbReference type="ARBA" id="ARBA00022630"/>
    </source>
</evidence>
<comment type="caution">
    <text evidence="8">The sequence shown here is derived from an EMBL/GenBank/DDBJ whole genome shotgun (WGS) entry which is preliminary data.</text>
</comment>
<evidence type="ECO:0000256" key="6">
    <source>
        <dbReference type="SAM" id="MobiDB-lite"/>
    </source>
</evidence>
<evidence type="ECO:0000259" key="7">
    <source>
        <dbReference type="Pfam" id="PF07992"/>
    </source>
</evidence>
<dbReference type="Pfam" id="PF07992">
    <property type="entry name" value="Pyr_redox_2"/>
    <property type="match status" value="1"/>
</dbReference>
<dbReference type="Proteomes" id="UP000641803">
    <property type="component" value="Unassembled WGS sequence"/>
</dbReference>
<dbReference type="InterPro" id="IPR036188">
    <property type="entry name" value="FAD/NAD-bd_sf"/>
</dbReference>
<dbReference type="PANTHER" id="PTHR42913">
    <property type="entry name" value="APOPTOSIS-INDUCING FACTOR 1"/>
    <property type="match status" value="1"/>
</dbReference>
<sequence length="553" mass="59591">MGVPPRVLSPDHSFRLTGQFEVTLRGPRLSTRRQIPGPVIPVTQGPRDRCSGPRRTLAPRSAAPVSDRRAHLASLSPSPPERHTLVPRTTRHIVVSHTRRIERHTVNDGTAAHPAPTGAQLPHVVVVGGGFAGLATVKALAGAPVRVTLIDRRVYNTFQPLLYQVATGGLNPGDVTYFLRALRLGQRNVRVVHEHLVGLDPHSKTLRLLNDEEIRYDYLVLANGVTTNFFGTPGAKEHAFAMYSRSQALKIRDTLFVRLEKSAASPGTDDGLRVVVVGGGSTGVEVAGALAELRTQGLAPAYPEIHGDAFSVKIVQRGTELIKPFPAKLRTYAARELQRRGVDLHLGAGVAKVLPDGVELTDGDFIRSDLTIWAAGVAPHEEVSRWNLPLGDGGRIRVGDDLQVEGFPDHFAAGDVAVSPAGLPQLAQPAIQSGKVVGRNVRALVEGRPTTSLRYLDKGTMAVIGRRAAVADIAGKLRLTRGTAWLAWLFVHIMSLIGPRNRLTTLAGLVTRYGFPFHRRPVPIVGDVPTVRPPKGWVPADGPAPLPEVTPND</sequence>
<keyword evidence="5" id="KW-0560">Oxidoreductase</keyword>
<evidence type="ECO:0000256" key="4">
    <source>
        <dbReference type="ARBA" id="ARBA00022827"/>
    </source>
</evidence>
<protein>
    <submittedName>
        <fullName evidence="8">NAD(P)/FAD-dependent oxidoreductase</fullName>
    </submittedName>
</protein>
<evidence type="ECO:0000313" key="9">
    <source>
        <dbReference type="Proteomes" id="UP000641803"/>
    </source>
</evidence>
<comment type="similarity">
    <text evidence="2">Belongs to the NADH dehydrogenase family.</text>
</comment>
<name>A0ABR8RN51_9CELL</name>
<keyword evidence="3" id="KW-0285">Flavoprotein</keyword>
<reference evidence="8 9" key="1">
    <citation type="submission" date="2020-08" db="EMBL/GenBank/DDBJ databases">
        <title>A Genomic Blueprint of the Chicken Gut Microbiome.</title>
        <authorList>
            <person name="Gilroy R."/>
            <person name="Ravi A."/>
            <person name="Getino M."/>
            <person name="Pursley I."/>
            <person name="Horton D.L."/>
            <person name="Alikhan N.-F."/>
            <person name="Baker D."/>
            <person name="Gharbi K."/>
            <person name="Hall N."/>
            <person name="Watson M."/>
            <person name="Adriaenssens E.M."/>
            <person name="Foster-Nyarko E."/>
            <person name="Jarju S."/>
            <person name="Secka A."/>
            <person name="Antonio M."/>
            <person name="Oren A."/>
            <person name="Chaudhuri R."/>
            <person name="La Ragione R.M."/>
            <person name="Hildebrand F."/>
            <person name="Pallen M.J."/>
        </authorList>
    </citation>
    <scope>NUCLEOTIDE SEQUENCE [LARGE SCALE GENOMIC DNA]</scope>
    <source>
        <strain evidence="8 9">Sa4CUA1</strain>
    </source>
</reference>
<evidence type="ECO:0000313" key="8">
    <source>
        <dbReference type="EMBL" id="MBD7949218.1"/>
    </source>
</evidence>
<feature type="domain" description="FAD/NAD(P)-binding" evidence="7">
    <location>
        <begin position="123"/>
        <end position="434"/>
    </location>
</feature>